<protein>
    <submittedName>
        <fullName evidence="1">Uncharacterized protein</fullName>
    </submittedName>
</protein>
<dbReference type="EMBL" id="VLKR01000006">
    <property type="protein sequence ID" value="TWI22180.1"/>
    <property type="molecule type" value="Genomic_DNA"/>
</dbReference>
<evidence type="ECO:0000313" key="1">
    <source>
        <dbReference type="EMBL" id="TWI22180.1"/>
    </source>
</evidence>
<gene>
    <name evidence="1" type="ORF">IQ31_01585</name>
</gene>
<proteinExistence type="predicted"/>
<reference evidence="1 2" key="1">
    <citation type="journal article" date="2015" name="Stand. Genomic Sci.">
        <title>Genomic Encyclopedia of Bacterial and Archaeal Type Strains, Phase III: the genomes of soil and plant-associated and newly described type strains.</title>
        <authorList>
            <person name="Whitman W.B."/>
            <person name="Woyke T."/>
            <person name="Klenk H.P."/>
            <person name="Zhou Y."/>
            <person name="Lilburn T.G."/>
            <person name="Beck B.J."/>
            <person name="De Vos P."/>
            <person name="Vandamme P."/>
            <person name="Eisen J.A."/>
            <person name="Garrity G."/>
            <person name="Hugenholtz P."/>
            <person name="Kyrpides N.C."/>
        </authorList>
    </citation>
    <scope>NUCLEOTIDE SEQUENCE [LARGE SCALE GENOMIC DNA]</scope>
    <source>
        <strain evidence="1 2">CGMCC 1.6855</strain>
    </source>
</reference>
<organism evidence="1 2">
    <name type="scientific">Sphingobacterium siyangense</name>
    <dbReference type="NCBI Taxonomy" id="459529"/>
    <lineage>
        <taxon>Bacteria</taxon>
        <taxon>Pseudomonadati</taxon>
        <taxon>Bacteroidota</taxon>
        <taxon>Sphingobacteriia</taxon>
        <taxon>Sphingobacteriales</taxon>
        <taxon>Sphingobacteriaceae</taxon>
        <taxon>Sphingobacterium</taxon>
    </lineage>
</organism>
<dbReference type="RefSeq" id="WP_145327621.1">
    <property type="nucleotide sequence ID" value="NZ_VLKR01000006.1"/>
</dbReference>
<name>A0A562MQQ3_9SPHI</name>
<dbReference type="AlphaFoldDB" id="A0A562MQQ3"/>
<evidence type="ECO:0000313" key="2">
    <source>
        <dbReference type="Proteomes" id="UP000315908"/>
    </source>
</evidence>
<dbReference type="OrthoDB" id="796836at2"/>
<sequence length="196" mass="22569">MKQVYKLTSKKLEGCLYVTFDQGYLTAIEIAIKSPLNDGQFRGLMINIPYAEEQIASKSNQIGLTCEKIVEMATNRKVAMFCLMYEKCNRIKYKASRQDGGKISSIKITEEILKHYFESENFLFKGKHSISNLVRYYNELLLEISKKGTVGFPNSWSKDYADKLSPADLSEYWKHLRGLGLKPKKDRLGNTTDWIK</sequence>
<comment type="caution">
    <text evidence="1">The sequence shown here is derived from an EMBL/GenBank/DDBJ whole genome shotgun (WGS) entry which is preliminary data.</text>
</comment>
<accession>A0A562MQQ3</accession>
<dbReference type="Proteomes" id="UP000315908">
    <property type="component" value="Unassembled WGS sequence"/>
</dbReference>